<dbReference type="Proteomes" id="UP000055024">
    <property type="component" value="Unassembled WGS sequence"/>
</dbReference>
<accession>A0A0V1I784</accession>
<sequence length="90" mass="10242">MTTLFLMTTTIRPLGHAIRFYQLENGIISTLRNVPRRHFTLLVPIDDLPSNVLKLTIIGVNEIKFCEIIKELTHQKGDAVIEILPTSTEQ</sequence>
<dbReference type="EMBL" id="JYDP01000002">
    <property type="protein sequence ID" value="KRZ18703.1"/>
    <property type="molecule type" value="Genomic_DNA"/>
</dbReference>
<gene>
    <name evidence="1" type="ORF">T11_14797</name>
</gene>
<comment type="caution">
    <text evidence="1">The sequence shown here is derived from an EMBL/GenBank/DDBJ whole genome shotgun (WGS) entry which is preliminary data.</text>
</comment>
<keyword evidence="2" id="KW-1185">Reference proteome</keyword>
<reference evidence="1 2" key="1">
    <citation type="submission" date="2015-01" db="EMBL/GenBank/DDBJ databases">
        <title>Evolution of Trichinella species and genotypes.</title>
        <authorList>
            <person name="Korhonen P.K."/>
            <person name="Edoardo P."/>
            <person name="Giuseppe L.R."/>
            <person name="Gasser R.B."/>
        </authorList>
    </citation>
    <scope>NUCLEOTIDE SEQUENCE [LARGE SCALE GENOMIC DNA]</scope>
    <source>
        <strain evidence="1">ISS1029</strain>
    </source>
</reference>
<protein>
    <submittedName>
        <fullName evidence="1">Uncharacterized protein</fullName>
    </submittedName>
</protein>
<dbReference type="AlphaFoldDB" id="A0A0V1I784"/>
<proteinExistence type="predicted"/>
<name>A0A0V1I784_9BILA</name>
<evidence type="ECO:0000313" key="1">
    <source>
        <dbReference type="EMBL" id="KRZ18703.1"/>
    </source>
</evidence>
<evidence type="ECO:0000313" key="2">
    <source>
        <dbReference type="Proteomes" id="UP000055024"/>
    </source>
</evidence>
<organism evidence="1 2">
    <name type="scientific">Trichinella zimbabwensis</name>
    <dbReference type="NCBI Taxonomy" id="268475"/>
    <lineage>
        <taxon>Eukaryota</taxon>
        <taxon>Metazoa</taxon>
        <taxon>Ecdysozoa</taxon>
        <taxon>Nematoda</taxon>
        <taxon>Enoplea</taxon>
        <taxon>Dorylaimia</taxon>
        <taxon>Trichinellida</taxon>
        <taxon>Trichinellidae</taxon>
        <taxon>Trichinella</taxon>
    </lineage>
</organism>